<feature type="non-terminal residue" evidence="2">
    <location>
        <position position="312"/>
    </location>
</feature>
<evidence type="ECO:0000313" key="2">
    <source>
        <dbReference type="EMBL" id="CAH0368487.1"/>
    </source>
</evidence>
<feature type="transmembrane region" description="Helical" evidence="1">
    <location>
        <begin position="231"/>
        <end position="251"/>
    </location>
</feature>
<accession>A0A8J2SK37</accession>
<feature type="transmembrane region" description="Helical" evidence="1">
    <location>
        <begin position="271"/>
        <end position="291"/>
    </location>
</feature>
<dbReference type="Proteomes" id="UP000789595">
    <property type="component" value="Unassembled WGS sequence"/>
</dbReference>
<keyword evidence="1" id="KW-1133">Transmembrane helix</keyword>
<protein>
    <submittedName>
        <fullName evidence="2">Uncharacterized protein</fullName>
    </submittedName>
</protein>
<dbReference type="AlphaFoldDB" id="A0A8J2SK37"/>
<keyword evidence="1" id="KW-0472">Membrane</keyword>
<reference evidence="2" key="1">
    <citation type="submission" date="2021-11" db="EMBL/GenBank/DDBJ databases">
        <authorList>
            <consortium name="Genoscope - CEA"/>
            <person name="William W."/>
        </authorList>
    </citation>
    <scope>NUCLEOTIDE SEQUENCE</scope>
</reference>
<sequence>SLVHRCCLISQSAAAEALVSCNCPPTSTLVTLQEPALLAEQMSEKEQKPPPCLDPEKCPRVAACLESSKLCHELGRVGSYRPCGIERRPLMIAVAVAGVLALLLNVYALFALSTDAKVIKPTAWAVGDVRAGFRGDTAYFGLTTAVGFDGSHKVFEDHWGRVDCHKYAITPNQPNRTKPHGDVDRCKRCKSDVGQMATTVIVSAIATLGTLRYAHRRANPETARGRNFFKAMGIVVGLIAFSTALGPMLAFQKHCTRSNTDMLKMRAGPSYICMGFAVFLKATTIVAHLALRAPGNPAEESVARRLAWISMD</sequence>
<proteinExistence type="predicted"/>
<evidence type="ECO:0000256" key="1">
    <source>
        <dbReference type="SAM" id="Phobius"/>
    </source>
</evidence>
<feature type="transmembrane region" description="Helical" evidence="1">
    <location>
        <begin position="90"/>
        <end position="112"/>
    </location>
</feature>
<dbReference type="EMBL" id="CAKKNE010000002">
    <property type="protein sequence ID" value="CAH0368487.1"/>
    <property type="molecule type" value="Genomic_DNA"/>
</dbReference>
<keyword evidence="1" id="KW-0812">Transmembrane</keyword>
<comment type="caution">
    <text evidence="2">The sequence shown here is derived from an EMBL/GenBank/DDBJ whole genome shotgun (WGS) entry which is preliminary data.</text>
</comment>
<name>A0A8J2SK37_9STRA</name>
<evidence type="ECO:0000313" key="3">
    <source>
        <dbReference type="Proteomes" id="UP000789595"/>
    </source>
</evidence>
<organism evidence="2 3">
    <name type="scientific">Pelagomonas calceolata</name>
    <dbReference type="NCBI Taxonomy" id="35677"/>
    <lineage>
        <taxon>Eukaryota</taxon>
        <taxon>Sar</taxon>
        <taxon>Stramenopiles</taxon>
        <taxon>Ochrophyta</taxon>
        <taxon>Pelagophyceae</taxon>
        <taxon>Pelagomonadales</taxon>
        <taxon>Pelagomonadaceae</taxon>
        <taxon>Pelagomonas</taxon>
    </lineage>
</organism>
<feature type="transmembrane region" description="Helical" evidence="1">
    <location>
        <begin position="193"/>
        <end position="211"/>
    </location>
</feature>
<gene>
    <name evidence="2" type="ORF">PECAL_2P15540</name>
</gene>
<keyword evidence="3" id="KW-1185">Reference proteome</keyword>